<dbReference type="PIRSF" id="PIRSF000167">
    <property type="entry name" value="HemN"/>
    <property type="match status" value="1"/>
</dbReference>
<dbReference type="InterPro" id="IPR006638">
    <property type="entry name" value="Elp3/MiaA/NifB-like_rSAM"/>
</dbReference>
<dbReference type="SFLD" id="SFLDG01082">
    <property type="entry name" value="B12-binding_domain_containing"/>
    <property type="match status" value="1"/>
</dbReference>
<evidence type="ECO:0000256" key="13">
    <source>
        <dbReference type="ARBA" id="ARBA00024295"/>
    </source>
</evidence>
<dbReference type="InterPro" id="IPR013785">
    <property type="entry name" value="Aldolase_TIM"/>
</dbReference>
<dbReference type="PROSITE" id="PS51918">
    <property type="entry name" value="RADICAL_SAM"/>
    <property type="match status" value="1"/>
</dbReference>
<comment type="caution">
    <text evidence="19">The sequence shown here is derived from an EMBL/GenBank/DDBJ whole genome shotgun (WGS) entry which is preliminary data.</text>
</comment>
<evidence type="ECO:0000256" key="10">
    <source>
        <dbReference type="ARBA" id="ARBA00023004"/>
    </source>
</evidence>
<dbReference type="UniPathway" id="UPA00251">
    <property type="reaction ID" value="UER00323"/>
</dbReference>
<name>Q0F2H4_9PROT</name>
<evidence type="ECO:0000259" key="18">
    <source>
        <dbReference type="PROSITE" id="PS51918"/>
    </source>
</evidence>
<dbReference type="RefSeq" id="WP_009850595.1">
    <property type="nucleotide sequence ID" value="NZ_DS022295.1"/>
</dbReference>
<gene>
    <name evidence="19" type="ORF">SPV1_01472</name>
</gene>
<evidence type="ECO:0000256" key="3">
    <source>
        <dbReference type="ARBA" id="ARBA00005493"/>
    </source>
</evidence>
<dbReference type="GO" id="GO:0004109">
    <property type="term" value="F:coproporphyrinogen oxidase activity"/>
    <property type="evidence" value="ECO:0007669"/>
    <property type="project" value="InterPro"/>
</dbReference>
<dbReference type="InterPro" id="IPR058240">
    <property type="entry name" value="rSAM_sf"/>
</dbReference>
<protein>
    <recommendedName>
        <fullName evidence="15">Coproporphyrinogen-III oxidase</fullName>
        <ecNumber evidence="15">1.3.98.3</ecNumber>
    </recommendedName>
</protein>
<comment type="pathway">
    <text evidence="2 15">Porphyrin-containing compound metabolism; protoporphyrin-IX biosynthesis; protoporphyrinogen-IX from coproporphyrinogen-III (AdoMet route): step 1/1.</text>
</comment>
<comment type="subcellular location">
    <subcellularLocation>
        <location evidence="1 15">Cytoplasm</location>
    </subcellularLocation>
</comment>
<feature type="binding site" evidence="17">
    <location>
        <position position="75"/>
    </location>
    <ligand>
        <name>[4Fe-4S] cluster</name>
        <dbReference type="ChEBI" id="CHEBI:49883"/>
        <note>4Fe-4S-S-AdoMet</note>
    </ligand>
</feature>
<evidence type="ECO:0000256" key="15">
    <source>
        <dbReference type="PIRNR" id="PIRNR000167"/>
    </source>
</evidence>
<evidence type="ECO:0000256" key="4">
    <source>
        <dbReference type="ARBA" id="ARBA00011245"/>
    </source>
</evidence>
<dbReference type="Gene3D" id="3.20.20.70">
    <property type="entry name" value="Aldolase class I"/>
    <property type="match status" value="1"/>
</dbReference>
<dbReference type="InterPro" id="IPR034505">
    <property type="entry name" value="Coproporphyrinogen-III_oxidase"/>
</dbReference>
<comment type="subunit">
    <text evidence="4">Monomer.</text>
</comment>
<dbReference type="GO" id="GO:0046872">
    <property type="term" value="F:metal ion binding"/>
    <property type="evidence" value="ECO:0007669"/>
    <property type="project" value="UniProtKB-KW"/>
</dbReference>
<dbReference type="SMART" id="SM00729">
    <property type="entry name" value="Elp3"/>
    <property type="match status" value="1"/>
</dbReference>
<comment type="cofactor">
    <cofactor evidence="15 17">
        <name>[4Fe-4S] cluster</name>
        <dbReference type="ChEBI" id="CHEBI:49883"/>
    </cofactor>
    <text evidence="15 17">Binds 1 [4Fe-4S] cluster. The cluster is coordinated with 3 cysteines and an exchangeable S-adenosyl-L-methionine.</text>
</comment>
<evidence type="ECO:0000256" key="14">
    <source>
        <dbReference type="ARBA" id="ARBA00048321"/>
    </source>
</evidence>
<dbReference type="HOGENOM" id="CLU_027579_3_0_0"/>
<reference evidence="19 20" key="1">
    <citation type="submission" date="2006-09" db="EMBL/GenBank/DDBJ databases">
        <authorList>
            <person name="Emerson D."/>
            <person name="Ferriera S."/>
            <person name="Johnson J."/>
            <person name="Kravitz S."/>
            <person name="Halpern A."/>
            <person name="Remington K."/>
            <person name="Beeson K."/>
            <person name="Tran B."/>
            <person name="Rogers Y.-H."/>
            <person name="Friedman R."/>
            <person name="Venter J.C."/>
        </authorList>
    </citation>
    <scope>NUCLEOTIDE SEQUENCE [LARGE SCALE GENOMIC DNA]</scope>
    <source>
        <strain evidence="19 20">PV-1</strain>
    </source>
</reference>
<feature type="binding site" evidence="17">
    <location>
        <position position="79"/>
    </location>
    <ligand>
        <name>[4Fe-4S] cluster</name>
        <dbReference type="ChEBI" id="CHEBI:49883"/>
        <note>4Fe-4S-S-AdoMet</note>
    </ligand>
</feature>
<dbReference type="Pfam" id="PF06969">
    <property type="entry name" value="HemN_C"/>
    <property type="match status" value="1"/>
</dbReference>
<feature type="binding site" evidence="16">
    <location>
        <begin position="81"/>
        <end position="83"/>
    </location>
    <ligand>
        <name>S-adenosyl-L-methionine</name>
        <dbReference type="ChEBI" id="CHEBI:59789"/>
        <label>2</label>
    </ligand>
</feature>
<dbReference type="OrthoDB" id="5288668at2"/>
<evidence type="ECO:0000313" key="20">
    <source>
        <dbReference type="Proteomes" id="UP000005297"/>
    </source>
</evidence>
<dbReference type="InterPro" id="IPR010723">
    <property type="entry name" value="HemN_C"/>
</dbReference>
<evidence type="ECO:0000313" key="19">
    <source>
        <dbReference type="EMBL" id="EAU55576.1"/>
    </source>
</evidence>
<evidence type="ECO:0000256" key="1">
    <source>
        <dbReference type="ARBA" id="ARBA00004496"/>
    </source>
</evidence>
<dbReference type="EMBL" id="AATS01000002">
    <property type="protein sequence ID" value="EAU55576.1"/>
    <property type="molecule type" value="Genomic_DNA"/>
</dbReference>
<dbReference type="eggNOG" id="COG0635">
    <property type="taxonomic scope" value="Bacteria"/>
</dbReference>
<evidence type="ECO:0000256" key="2">
    <source>
        <dbReference type="ARBA" id="ARBA00004785"/>
    </source>
</evidence>
<dbReference type="FunCoup" id="Q0F2H4">
    <property type="interactions" value="238"/>
</dbReference>
<evidence type="ECO:0000256" key="6">
    <source>
        <dbReference type="ARBA" id="ARBA00022490"/>
    </source>
</evidence>
<evidence type="ECO:0000256" key="7">
    <source>
        <dbReference type="ARBA" id="ARBA00022691"/>
    </source>
</evidence>
<dbReference type="FunFam" id="3.80.30.20:FF:000012">
    <property type="entry name" value="Coproporphyrinogen-III oxidase"/>
    <property type="match status" value="1"/>
</dbReference>
<dbReference type="SFLD" id="SFLDS00029">
    <property type="entry name" value="Radical_SAM"/>
    <property type="match status" value="1"/>
</dbReference>
<feature type="binding site" evidence="16">
    <location>
        <position position="132"/>
    </location>
    <ligand>
        <name>S-adenosyl-L-methionine</name>
        <dbReference type="ChEBI" id="CHEBI:59789"/>
        <label>1</label>
    </ligand>
</feature>
<dbReference type="GO" id="GO:0051539">
    <property type="term" value="F:4 iron, 4 sulfur cluster binding"/>
    <property type="evidence" value="ECO:0007669"/>
    <property type="project" value="UniProtKB-KW"/>
</dbReference>
<evidence type="ECO:0000256" key="5">
    <source>
        <dbReference type="ARBA" id="ARBA00022485"/>
    </source>
</evidence>
<dbReference type="GO" id="GO:0005737">
    <property type="term" value="C:cytoplasm"/>
    <property type="evidence" value="ECO:0007669"/>
    <property type="project" value="UniProtKB-SubCell"/>
</dbReference>
<dbReference type="SUPFAM" id="SSF102114">
    <property type="entry name" value="Radical SAM enzymes"/>
    <property type="match status" value="1"/>
</dbReference>
<proteinExistence type="inferred from homology"/>
<dbReference type="InterPro" id="IPR007197">
    <property type="entry name" value="rSAM"/>
</dbReference>
<dbReference type="Gene3D" id="1.10.10.920">
    <property type="match status" value="1"/>
</dbReference>
<keyword evidence="8 15" id="KW-0479">Metal-binding</keyword>
<dbReference type="STRING" id="314344.AL013_01560"/>
<keyword evidence="9 15" id="KW-0560">Oxidoreductase</keyword>
<comment type="function">
    <text evidence="13">Involved in the heme biosynthesis. Catalyzes the anaerobic oxidative decarboxylation of propionate groups of rings A and B of coproporphyrinogen III to yield the vinyl groups in protoporphyrinogen IX.</text>
</comment>
<dbReference type="EC" id="1.3.98.3" evidence="15"/>
<feature type="binding site" evidence="17">
    <location>
        <position position="82"/>
    </location>
    <ligand>
        <name>[4Fe-4S] cluster</name>
        <dbReference type="ChEBI" id="CHEBI:49883"/>
        <note>4Fe-4S-S-AdoMet</note>
    </ligand>
</feature>
<feature type="binding site" evidence="16">
    <location>
        <position position="231"/>
    </location>
    <ligand>
        <name>S-adenosyl-L-methionine</name>
        <dbReference type="ChEBI" id="CHEBI:59789"/>
        <label>2</label>
    </ligand>
</feature>
<dbReference type="GO" id="GO:0006782">
    <property type="term" value="P:protoporphyrinogen IX biosynthetic process"/>
    <property type="evidence" value="ECO:0007669"/>
    <property type="project" value="UniProtKB-UniPathway"/>
</dbReference>
<feature type="binding site" evidence="16">
    <location>
        <position position="194"/>
    </location>
    <ligand>
        <name>S-adenosyl-L-methionine</name>
        <dbReference type="ChEBI" id="CHEBI:59789"/>
        <label>2</label>
    </ligand>
</feature>
<dbReference type="PANTHER" id="PTHR13932:SF6">
    <property type="entry name" value="OXYGEN-INDEPENDENT COPROPORPHYRINOGEN III OXIDASE"/>
    <property type="match status" value="1"/>
</dbReference>
<dbReference type="InParanoid" id="Q0F2H4"/>
<keyword evidence="10 15" id="KW-0408">Iron</keyword>
<keyword evidence="11 15" id="KW-0411">Iron-sulfur</keyword>
<feature type="binding site" evidence="16">
    <location>
        <position position="265"/>
    </location>
    <ligand>
        <name>S-adenosyl-L-methionine</name>
        <dbReference type="ChEBI" id="CHEBI:59789"/>
        <label>2</label>
    </ligand>
</feature>
<feature type="binding site" evidence="16">
    <location>
        <position position="69"/>
    </location>
    <ligand>
        <name>S-adenosyl-L-methionine</name>
        <dbReference type="ChEBI" id="CHEBI:59789"/>
        <label>1</label>
    </ligand>
</feature>
<keyword evidence="20" id="KW-1185">Reference proteome</keyword>
<dbReference type="AlphaFoldDB" id="Q0F2H4"/>
<organism evidence="19 20">
    <name type="scientific">Mariprofundus ferrooxydans PV-1</name>
    <dbReference type="NCBI Taxonomy" id="314345"/>
    <lineage>
        <taxon>Bacteria</taxon>
        <taxon>Pseudomonadati</taxon>
        <taxon>Pseudomonadota</taxon>
        <taxon>Candidatius Mariprofundia</taxon>
        <taxon>Mariprofundales</taxon>
        <taxon>Mariprofundaceae</taxon>
        <taxon>Mariprofundus</taxon>
    </lineage>
</organism>
<keyword evidence="12 15" id="KW-0627">Porphyrin biosynthesis</keyword>
<evidence type="ECO:0000256" key="16">
    <source>
        <dbReference type="PIRSR" id="PIRSR000167-1"/>
    </source>
</evidence>
<dbReference type="CDD" id="cd01335">
    <property type="entry name" value="Radical_SAM"/>
    <property type="match status" value="1"/>
</dbReference>
<sequence>MTSRLPNHSNARLGGADLFNLEIIKKYDKAGPRYTSYPTAPMFHTGIGAGDYAATLKRVAHDNTPLSLYIHIPFCNTVCYYCGCSKIVTKQYHRAEPYLELLLKEIDRVADCLKEADGTDCMRPVTQLHFGGGTPTFMNNDQMRTIMAKLRERFNFVAKDEGEFSIEIDPRECDEDTVRVLQEIGLNRMSMGVQDFDPIVQKAVNRIQSKEETLRVLNEARAHGFESMNIDLMYGLPHQTVDTFNTTLDTIIEFSPDRIALFNYAHLPHMFMPQRRIDESALPSAQEKLNILEHSINKLLDAGYVFIGMDHFAKPDDELTIAQQEGKLYRNFQGYSTQADCDLIGLGVTSIGYVGGGFFQNRKEMESYSEAVEAGEFPVFRGYILSEEDHLRRQVIMRLMCDFSLEYAQFEREFGIVFKEHFADGLADLQEMSDDHLVELRDDGLSVLPAGRLLIRNVAMVFDEYLRQKKESTSFSKVI</sequence>
<dbReference type="FunFam" id="1.10.10.920:FF:000001">
    <property type="entry name" value="Coproporphyrinogen-III oxidase"/>
    <property type="match status" value="1"/>
</dbReference>
<feature type="binding site" evidence="16">
    <location>
        <begin position="133"/>
        <end position="134"/>
    </location>
    <ligand>
        <name>S-adenosyl-L-methionine</name>
        <dbReference type="ChEBI" id="CHEBI:59789"/>
        <label>2</label>
    </ligand>
</feature>
<feature type="binding site" evidence="16">
    <location>
        <position position="351"/>
    </location>
    <ligand>
        <name>S-adenosyl-L-methionine</name>
        <dbReference type="ChEBI" id="CHEBI:59789"/>
        <label>1</label>
    </ligand>
</feature>
<dbReference type="Proteomes" id="UP000005297">
    <property type="component" value="Unassembled WGS sequence"/>
</dbReference>
<dbReference type="SFLD" id="SFLDG01065">
    <property type="entry name" value="anaerobic_coproporphyrinogen-I"/>
    <property type="match status" value="1"/>
</dbReference>
<dbReference type="Pfam" id="PF04055">
    <property type="entry name" value="Radical_SAM"/>
    <property type="match status" value="1"/>
</dbReference>
<dbReference type="GO" id="GO:0051989">
    <property type="term" value="F:coproporphyrinogen dehydrogenase activity"/>
    <property type="evidence" value="ECO:0007669"/>
    <property type="project" value="UniProtKB-EC"/>
</dbReference>
<keyword evidence="5 15" id="KW-0004">4Fe-4S</keyword>
<keyword evidence="7 15" id="KW-0949">S-adenosyl-L-methionine</keyword>
<evidence type="ECO:0000256" key="8">
    <source>
        <dbReference type="ARBA" id="ARBA00022723"/>
    </source>
</evidence>
<feature type="domain" description="Radical SAM core" evidence="18">
    <location>
        <begin position="60"/>
        <end position="302"/>
    </location>
</feature>
<feature type="binding site" evidence="16">
    <location>
        <position position="167"/>
    </location>
    <ligand>
        <name>S-adenosyl-L-methionine</name>
        <dbReference type="ChEBI" id="CHEBI:59789"/>
        <label>1</label>
    </ligand>
</feature>
<keyword evidence="6 15" id="KW-0963">Cytoplasm</keyword>
<accession>Q0F2H4</accession>
<evidence type="ECO:0000256" key="12">
    <source>
        <dbReference type="ARBA" id="ARBA00023244"/>
    </source>
</evidence>
<comment type="catalytic activity">
    <reaction evidence="14 15">
        <text>coproporphyrinogen III + 2 S-adenosyl-L-methionine = protoporphyrinogen IX + 2 5'-deoxyadenosine + 2 L-methionine + 2 CO2</text>
        <dbReference type="Rhea" id="RHEA:15425"/>
        <dbReference type="ChEBI" id="CHEBI:16526"/>
        <dbReference type="ChEBI" id="CHEBI:17319"/>
        <dbReference type="ChEBI" id="CHEBI:57307"/>
        <dbReference type="ChEBI" id="CHEBI:57309"/>
        <dbReference type="ChEBI" id="CHEBI:57844"/>
        <dbReference type="ChEBI" id="CHEBI:59789"/>
        <dbReference type="EC" id="1.3.98.3"/>
    </reaction>
</comment>
<feature type="binding site" evidence="16">
    <location>
        <position position="206"/>
    </location>
    <ligand>
        <name>S-adenosyl-L-methionine</name>
        <dbReference type="ChEBI" id="CHEBI:59789"/>
        <label>2</label>
    </ligand>
</feature>
<evidence type="ECO:0000256" key="11">
    <source>
        <dbReference type="ARBA" id="ARBA00023014"/>
    </source>
</evidence>
<evidence type="ECO:0000256" key="9">
    <source>
        <dbReference type="ARBA" id="ARBA00023002"/>
    </source>
</evidence>
<dbReference type="NCBIfam" id="TIGR00538">
    <property type="entry name" value="hemN"/>
    <property type="match status" value="1"/>
</dbReference>
<dbReference type="PANTHER" id="PTHR13932">
    <property type="entry name" value="COPROPORPHYRINIGEN III OXIDASE"/>
    <property type="match status" value="1"/>
</dbReference>
<dbReference type="InterPro" id="IPR004558">
    <property type="entry name" value="Coprogen_oxidase_HemN"/>
</dbReference>
<comment type="similarity">
    <text evidence="3 15">Belongs to the anaerobic coproporphyrinogen-III oxidase family.</text>
</comment>
<evidence type="ECO:0000256" key="17">
    <source>
        <dbReference type="PIRSR" id="PIRSR000167-2"/>
    </source>
</evidence>